<dbReference type="Gene3D" id="3.40.50.300">
    <property type="entry name" value="P-loop containing nucleotide triphosphate hydrolases"/>
    <property type="match status" value="1"/>
</dbReference>
<dbReference type="GO" id="GO:0005525">
    <property type="term" value="F:GTP binding"/>
    <property type="evidence" value="ECO:0007669"/>
    <property type="project" value="UniProtKB-KW"/>
</dbReference>
<evidence type="ECO:0000256" key="8">
    <source>
        <dbReference type="ARBA" id="ARBA00012016"/>
    </source>
</evidence>
<keyword evidence="14" id="KW-0067">ATP-binding</keyword>
<keyword evidence="11 20" id="KW-0808">Transferase</keyword>
<dbReference type="EC" id="2.7.1.156" evidence="8"/>
<evidence type="ECO:0000256" key="3">
    <source>
        <dbReference type="ARBA" id="ARBA00001522"/>
    </source>
</evidence>
<evidence type="ECO:0000256" key="10">
    <source>
        <dbReference type="ARBA" id="ARBA00022573"/>
    </source>
</evidence>
<evidence type="ECO:0000256" key="7">
    <source>
        <dbReference type="ARBA" id="ARBA00007490"/>
    </source>
</evidence>
<dbReference type="OrthoDB" id="9799422at2"/>
<protein>
    <recommendedName>
        <fullName evidence="16">Adenosylcobinamide kinase</fullName>
        <ecNumber evidence="8">2.7.1.156</ecNumber>
        <ecNumber evidence="9">2.7.7.62</ecNumber>
    </recommendedName>
    <alternativeName>
        <fullName evidence="17">Adenosylcobinamide-phosphate guanylyltransferase</fullName>
    </alternativeName>
</protein>
<reference evidence="20 21" key="1">
    <citation type="submission" date="2018-08" db="EMBL/GenBank/DDBJ databases">
        <title>Murine metabolic-syndrome-specific gut microbial biobank.</title>
        <authorList>
            <person name="Liu C."/>
        </authorList>
    </citation>
    <scope>NUCLEOTIDE SEQUENCE [LARGE SCALE GENOMIC DNA]</scope>
    <source>
        <strain evidence="20 21">583</strain>
    </source>
</reference>
<evidence type="ECO:0000256" key="9">
    <source>
        <dbReference type="ARBA" id="ARBA00012523"/>
    </source>
</evidence>
<dbReference type="SUPFAM" id="SSF52540">
    <property type="entry name" value="P-loop containing nucleoside triphosphate hydrolases"/>
    <property type="match status" value="1"/>
</dbReference>
<dbReference type="AlphaFoldDB" id="A0A845QZ73"/>
<evidence type="ECO:0000256" key="18">
    <source>
        <dbReference type="PIRSR" id="PIRSR006135-1"/>
    </source>
</evidence>
<dbReference type="InterPro" id="IPR027417">
    <property type="entry name" value="P-loop_NTPase"/>
</dbReference>
<evidence type="ECO:0000256" key="16">
    <source>
        <dbReference type="ARBA" id="ARBA00029570"/>
    </source>
</evidence>
<evidence type="ECO:0000256" key="12">
    <source>
        <dbReference type="ARBA" id="ARBA00022741"/>
    </source>
</evidence>
<comment type="function">
    <text evidence="4">Catalyzes ATP-dependent phosphorylation of adenosylcobinamide and addition of GMP to adenosylcobinamide phosphate.</text>
</comment>
<evidence type="ECO:0000256" key="5">
    <source>
        <dbReference type="ARBA" id="ARBA00004692"/>
    </source>
</evidence>
<comment type="catalytic activity">
    <reaction evidence="1">
        <text>adenosylcob(III)inamide + ATP = adenosylcob(III)inamide phosphate + ADP + H(+)</text>
        <dbReference type="Rhea" id="RHEA:15769"/>
        <dbReference type="ChEBI" id="CHEBI:2480"/>
        <dbReference type="ChEBI" id="CHEBI:15378"/>
        <dbReference type="ChEBI" id="CHEBI:30616"/>
        <dbReference type="ChEBI" id="CHEBI:58502"/>
        <dbReference type="ChEBI" id="CHEBI:456216"/>
        <dbReference type="EC" id="2.7.1.156"/>
    </reaction>
</comment>
<gene>
    <name evidence="20" type="ORF">D3Z33_06380</name>
</gene>
<dbReference type="GO" id="GO:0005524">
    <property type="term" value="F:ATP binding"/>
    <property type="evidence" value="ECO:0007669"/>
    <property type="project" value="UniProtKB-KW"/>
</dbReference>
<dbReference type="CDD" id="cd00544">
    <property type="entry name" value="CobU"/>
    <property type="match status" value="1"/>
</dbReference>
<evidence type="ECO:0000256" key="1">
    <source>
        <dbReference type="ARBA" id="ARBA00000312"/>
    </source>
</evidence>
<dbReference type="GO" id="GO:0009236">
    <property type="term" value="P:cobalamin biosynthetic process"/>
    <property type="evidence" value="ECO:0007669"/>
    <property type="project" value="UniProtKB-UniPathway"/>
</dbReference>
<keyword evidence="15 19" id="KW-0342">GTP-binding</keyword>
<evidence type="ECO:0000256" key="19">
    <source>
        <dbReference type="PIRSR" id="PIRSR006135-2"/>
    </source>
</evidence>
<comment type="pathway">
    <text evidence="5">Cofactor biosynthesis; adenosylcobalamin biosynthesis; adenosylcobalamin from cob(II)yrinate a,c-diamide: step 6/7.</text>
</comment>
<keyword evidence="10" id="KW-0169">Cobalamin biosynthesis</keyword>
<comment type="catalytic activity">
    <reaction evidence="2">
        <text>adenosylcob(III)inamide phosphate + GTP + H(+) = adenosylcob(III)inamide-GDP + diphosphate</text>
        <dbReference type="Rhea" id="RHEA:22712"/>
        <dbReference type="ChEBI" id="CHEBI:15378"/>
        <dbReference type="ChEBI" id="CHEBI:33019"/>
        <dbReference type="ChEBI" id="CHEBI:37565"/>
        <dbReference type="ChEBI" id="CHEBI:58502"/>
        <dbReference type="ChEBI" id="CHEBI:60487"/>
        <dbReference type="EC" id="2.7.7.62"/>
    </reaction>
</comment>
<accession>A0A845QZ73</accession>
<dbReference type="NCBIfam" id="NF004469">
    <property type="entry name" value="PRK05800.1"/>
    <property type="match status" value="1"/>
</dbReference>
<dbReference type="GO" id="GO:0043752">
    <property type="term" value="F:adenosylcobinamide kinase activity"/>
    <property type="evidence" value="ECO:0007669"/>
    <property type="project" value="UniProtKB-EC"/>
</dbReference>
<evidence type="ECO:0000256" key="11">
    <source>
        <dbReference type="ARBA" id="ARBA00022679"/>
    </source>
</evidence>
<dbReference type="UniPathway" id="UPA00148">
    <property type="reaction ID" value="UER00236"/>
</dbReference>
<dbReference type="EMBL" id="QXXA01000006">
    <property type="protein sequence ID" value="NBI06488.1"/>
    <property type="molecule type" value="Genomic_DNA"/>
</dbReference>
<feature type="binding site" evidence="19">
    <location>
        <begin position="51"/>
        <end position="54"/>
    </location>
    <ligand>
        <name>GTP</name>
        <dbReference type="ChEBI" id="CHEBI:37565"/>
    </ligand>
</feature>
<keyword evidence="20" id="KW-0548">Nucleotidyltransferase</keyword>
<comment type="caution">
    <text evidence="20">The sequence shown here is derived from an EMBL/GenBank/DDBJ whole genome shotgun (WGS) entry which is preliminary data.</text>
</comment>
<dbReference type="PANTHER" id="PTHR34848:SF1">
    <property type="entry name" value="BIFUNCTIONAL ADENOSYLCOBALAMIN BIOSYNTHESIS PROTEIN COBU"/>
    <property type="match status" value="1"/>
</dbReference>
<evidence type="ECO:0000256" key="15">
    <source>
        <dbReference type="ARBA" id="ARBA00023134"/>
    </source>
</evidence>
<evidence type="ECO:0000313" key="20">
    <source>
        <dbReference type="EMBL" id="NBI06488.1"/>
    </source>
</evidence>
<feature type="binding site" evidence="19">
    <location>
        <begin position="9"/>
        <end position="16"/>
    </location>
    <ligand>
        <name>GTP</name>
        <dbReference type="ChEBI" id="CHEBI:37565"/>
    </ligand>
</feature>
<dbReference type="PIRSF" id="PIRSF006135">
    <property type="entry name" value="CobU"/>
    <property type="match status" value="1"/>
</dbReference>
<evidence type="ECO:0000256" key="17">
    <source>
        <dbReference type="ARBA" id="ARBA00030571"/>
    </source>
</evidence>
<dbReference type="RefSeq" id="WP_160196965.1">
    <property type="nucleotide sequence ID" value="NZ_QXXA01000006.1"/>
</dbReference>
<evidence type="ECO:0000256" key="6">
    <source>
        <dbReference type="ARBA" id="ARBA00005159"/>
    </source>
</evidence>
<comment type="similarity">
    <text evidence="7">Belongs to the CobU/CobP family.</text>
</comment>
<evidence type="ECO:0000256" key="2">
    <source>
        <dbReference type="ARBA" id="ARBA00000711"/>
    </source>
</evidence>
<dbReference type="EC" id="2.7.7.62" evidence="9"/>
<dbReference type="Pfam" id="PF02283">
    <property type="entry name" value="CobU"/>
    <property type="match status" value="1"/>
</dbReference>
<sequence>MGDLTLVTGGARSGKSSFAEKIVKKNGKNVVYIATSIPFDEGMKSRIKKHRKQRPESWHTIEMYKNFNIILDDDKFKYADTIILDCITIMISNLILEKNIDFDDISEEEIDTLENQIFNEIYILLDALKDKNVVLVTNELGMGIVPSYKLGSIFRDIAGRVNQYIAKRANKVYLTVSGIPIEIKGEK</sequence>
<proteinExistence type="inferred from homology"/>
<dbReference type="PANTHER" id="PTHR34848">
    <property type="match status" value="1"/>
</dbReference>
<keyword evidence="13 20" id="KW-0418">Kinase</keyword>
<evidence type="ECO:0000256" key="14">
    <source>
        <dbReference type="ARBA" id="ARBA00022840"/>
    </source>
</evidence>
<dbReference type="GO" id="GO:0008820">
    <property type="term" value="F:cobinamide phosphate guanylyltransferase activity"/>
    <property type="evidence" value="ECO:0007669"/>
    <property type="project" value="UniProtKB-EC"/>
</dbReference>
<organism evidence="20 21">
    <name type="scientific">Senegalia massiliensis</name>
    <dbReference type="NCBI Taxonomy" id="1720316"/>
    <lineage>
        <taxon>Bacteria</taxon>
        <taxon>Bacillati</taxon>
        <taxon>Bacillota</taxon>
        <taxon>Clostridia</taxon>
        <taxon>Eubacteriales</taxon>
        <taxon>Clostridiaceae</taxon>
        <taxon>Senegalia</taxon>
    </lineage>
</organism>
<feature type="binding site" evidence="19">
    <location>
        <begin position="34"/>
        <end position="36"/>
    </location>
    <ligand>
        <name>GTP</name>
        <dbReference type="ChEBI" id="CHEBI:37565"/>
    </ligand>
</feature>
<comment type="pathway">
    <text evidence="6">Cofactor biosynthesis; adenosylcobalamin biosynthesis; adenosylcobalamin from cob(II)yrinate a,c-diamide: step 5/7.</text>
</comment>
<feature type="binding site" evidence="19">
    <location>
        <position position="85"/>
    </location>
    <ligand>
        <name>GTP</name>
        <dbReference type="ChEBI" id="CHEBI:37565"/>
    </ligand>
</feature>
<comment type="catalytic activity">
    <reaction evidence="3">
        <text>adenosylcob(III)inamide + GTP = adenosylcob(III)inamide phosphate + GDP + H(+)</text>
        <dbReference type="Rhea" id="RHEA:15765"/>
        <dbReference type="ChEBI" id="CHEBI:2480"/>
        <dbReference type="ChEBI" id="CHEBI:15378"/>
        <dbReference type="ChEBI" id="CHEBI:37565"/>
        <dbReference type="ChEBI" id="CHEBI:58189"/>
        <dbReference type="ChEBI" id="CHEBI:58502"/>
        <dbReference type="EC" id="2.7.1.156"/>
    </reaction>
</comment>
<keyword evidence="12 19" id="KW-0547">Nucleotide-binding</keyword>
<keyword evidence="21" id="KW-1185">Reference proteome</keyword>
<evidence type="ECO:0000256" key="13">
    <source>
        <dbReference type="ARBA" id="ARBA00022777"/>
    </source>
</evidence>
<evidence type="ECO:0000256" key="4">
    <source>
        <dbReference type="ARBA" id="ARBA00003889"/>
    </source>
</evidence>
<dbReference type="InterPro" id="IPR003203">
    <property type="entry name" value="CobU/CobP"/>
</dbReference>
<name>A0A845QZ73_9CLOT</name>
<evidence type="ECO:0000313" key="21">
    <source>
        <dbReference type="Proteomes" id="UP000467132"/>
    </source>
</evidence>
<feature type="active site" description="GMP-histidine intermediate" evidence="18">
    <location>
        <position position="50"/>
    </location>
</feature>
<feature type="binding site" evidence="19">
    <location>
        <position position="62"/>
    </location>
    <ligand>
        <name>GTP</name>
        <dbReference type="ChEBI" id="CHEBI:37565"/>
    </ligand>
</feature>
<dbReference type="Proteomes" id="UP000467132">
    <property type="component" value="Unassembled WGS sequence"/>
</dbReference>